<keyword evidence="14" id="KW-1185">Reference proteome</keyword>
<dbReference type="Pfam" id="PF00046">
    <property type="entry name" value="Homeodomain"/>
    <property type="match status" value="1"/>
</dbReference>
<evidence type="ECO:0000256" key="8">
    <source>
        <dbReference type="ARBA" id="ARBA00061009"/>
    </source>
</evidence>
<dbReference type="SUPFAM" id="SSF46689">
    <property type="entry name" value="Homeodomain-like"/>
    <property type="match status" value="1"/>
</dbReference>
<evidence type="ECO:0000256" key="1">
    <source>
        <dbReference type="ARBA" id="ARBA00004123"/>
    </source>
</evidence>
<protein>
    <submittedName>
        <fullName evidence="13">NK1 homeobox 2</fullName>
    </submittedName>
</protein>
<evidence type="ECO:0000256" key="4">
    <source>
        <dbReference type="ARBA" id="ARBA00023125"/>
    </source>
</evidence>
<evidence type="ECO:0000256" key="6">
    <source>
        <dbReference type="ARBA" id="ARBA00023163"/>
    </source>
</evidence>
<evidence type="ECO:0000256" key="10">
    <source>
        <dbReference type="RuleBase" id="RU000682"/>
    </source>
</evidence>
<dbReference type="GeneID" id="115560040"/>
<reference evidence="13" key="1">
    <citation type="submission" date="2025-08" db="UniProtKB">
        <authorList>
            <consortium name="Ensembl"/>
        </authorList>
    </citation>
    <scope>IDENTIFICATION</scope>
</reference>
<dbReference type="FunFam" id="1.10.10.60:FF:000315">
    <property type="entry name" value="NK1 homeobox 2"/>
    <property type="match status" value="1"/>
</dbReference>
<evidence type="ECO:0000259" key="12">
    <source>
        <dbReference type="PROSITE" id="PS50071"/>
    </source>
</evidence>
<accession>A0A8C5CQL0</accession>
<keyword evidence="7 9" id="KW-0539">Nucleus</keyword>
<dbReference type="AlphaFoldDB" id="A0A8C5CQL0"/>
<name>A0A8C5CQL0_GADMO</name>
<dbReference type="PROSITE" id="PS50071">
    <property type="entry name" value="HOMEOBOX_2"/>
    <property type="match status" value="1"/>
</dbReference>
<feature type="compositionally biased region" description="Basic and acidic residues" evidence="11">
    <location>
        <begin position="62"/>
        <end position="74"/>
    </location>
</feature>
<keyword evidence="6" id="KW-0804">Transcription</keyword>
<dbReference type="PRINTS" id="PR00024">
    <property type="entry name" value="HOMEOBOX"/>
</dbReference>
<comment type="subcellular location">
    <subcellularLocation>
        <location evidence="1 9 10">Nucleus</location>
    </subcellularLocation>
</comment>
<dbReference type="SMART" id="SM00389">
    <property type="entry name" value="HOX"/>
    <property type="match status" value="1"/>
</dbReference>
<dbReference type="Gene3D" id="1.10.10.60">
    <property type="entry name" value="Homeodomain-like"/>
    <property type="match status" value="1"/>
</dbReference>
<dbReference type="GO" id="GO:0000981">
    <property type="term" value="F:DNA-binding transcription factor activity, RNA polymerase II-specific"/>
    <property type="evidence" value="ECO:0007669"/>
    <property type="project" value="InterPro"/>
</dbReference>
<feature type="region of interest" description="Disordered" evidence="11">
    <location>
        <begin position="61"/>
        <end position="80"/>
    </location>
</feature>
<reference evidence="13" key="2">
    <citation type="submission" date="2025-09" db="UniProtKB">
        <authorList>
            <consortium name="Ensembl"/>
        </authorList>
    </citation>
    <scope>IDENTIFICATION</scope>
</reference>
<keyword evidence="2" id="KW-0217">Developmental protein</keyword>
<dbReference type="InterPro" id="IPR001356">
    <property type="entry name" value="HD"/>
</dbReference>
<evidence type="ECO:0000313" key="14">
    <source>
        <dbReference type="Proteomes" id="UP000694546"/>
    </source>
</evidence>
<feature type="DNA-binding region" description="Homeobox" evidence="9">
    <location>
        <begin position="142"/>
        <end position="201"/>
    </location>
</feature>
<proteinExistence type="inferred from homology"/>
<dbReference type="InterPro" id="IPR009057">
    <property type="entry name" value="Homeodomain-like_sf"/>
</dbReference>
<evidence type="ECO:0000256" key="9">
    <source>
        <dbReference type="PROSITE-ProRule" id="PRU00108"/>
    </source>
</evidence>
<dbReference type="InterPro" id="IPR050394">
    <property type="entry name" value="Homeobox_NK-like"/>
</dbReference>
<dbReference type="CDD" id="cd00086">
    <property type="entry name" value="homeodomain"/>
    <property type="match status" value="1"/>
</dbReference>
<dbReference type="GeneTree" id="ENSGT00940000162535"/>
<keyword evidence="5 9" id="KW-0371">Homeobox</keyword>
<gene>
    <name evidence="13" type="primary">NKX1-2</name>
</gene>
<keyword evidence="4 9" id="KW-0238">DNA-binding</keyword>
<dbReference type="InterPro" id="IPR020479">
    <property type="entry name" value="HD_metazoa"/>
</dbReference>
<evidence type="ECO:0000256" key="5">
    <source>
        <dbReference type="ARBA" id="ARBA00023155"/>
    </source>
</evidence>
<evidence type="ECO:0000256" key="11">
    <source>
        <dbReference type="SAM" id="MobiDB-lite"/>
    </source>
</evidence>
<feature type="region of interest" description="Disordered" evidence="11">
    <location>
        <begin position="93"/>
        <end position="137"/>
    </location>
</feature>
<evidence type="ECO:0000256" key="2">
    <source>
        <dbReference type="ARBA" id="ARBA00022473"/>
    </source>
</evidence>
<dbReference type="Proteomes" id="UP000694546">
    <property type="component" value="Chromosome 15"/>
</dbReference>
<dbReference type="OMA" id="PNAERTT"/>
<evidence type="ECO:0000256" key="7">
    <source>
        <dbReference type="ARBA" id="ARBA00023242"/>
    </source>
</evidence>
<feature type="domain" description="Homeobox" evidence="12">
    <location>
        <begin position="140"/>
        <end position="200"/>
    </location>
</feature>
<dbReference type="GO" id="GO:0000978">
    <property type="term" value="F:RNA polymerase II cis-regulatory region sequence-specific DNA binding"/>
    <property type="evidence" value="ECO:0007669"/>
    <property type="project" value="TreeGrafter"/>
</dbReference>
<evidence type="ECO:0000313" key="13">
    <source>
        <dbReference type="Ensembl" id="ENSGMOP00000063770.1"/>
    </source>
</evidence>
<comment type="similarity">
    <text evidence="8">Belongs to the NK-1 homeobox family.</text>
</comment>
<evidence type="ECO:0000256" key="3">
    <source>
        <dbReference type="ARBA" id="ARBA00023015"/>
    </source>
</evidence>
<keyword evidence="3" id="KW-0805">Transcription regulation</keyword>
<sequence>MLDSKDSRLTMTPNHKISFSIVDILDPKKFNSKRERELCVVKETYPALNGDGASLELDACEEGQHQVEHSKTGERAGLPARSEADPLVLLSQSSEPAEPSLFEEQGDEADGESCGSSPETEAGHDPSHLKRRRSDQLCANKPRRARTAFTYEQLVALENKFRATRYLSVCERLNLALSLSLTETQVKIWFQNRRTKWKKQNPGADSTLQPSALSVGNGAPSCGARTANYHQTYPAFSSGNMMFHTAGTVPLSSTGGLLHPFIPSFLQPQYFAPHL</sequence>
<dbReference type="PROSITE" id="PS00027">
    <property type="entry name" value="HOMEOBOX_1"/>
    <property type="match status" value="1"/>
</dbReference>
<dbReference type="GO" id="GO:0005634">
    <property type="term" value="C:nucleus"/>
    <property type="evidence" value="ECO:0007669"/>
    <property type="project" value="UniProtKB-SubCell"/>
</dbReference>
<dbReference type="PANTHER" id="PTHR24340:SF17">
    <property type="entry name" value="NK1 TRANSCRIPTION FACTOR-RELATED PROTEIN 2"/>
    <property type="match status" value="1"/>
</dbReference>
<dbReference type="OrthoDB" id="6159439at2759"/>
<dbReference type="RefSeq" id="XP_030235185.1">
    <property type="nucleotide sequence ID" value="XM_030379325.1"/>
</dbReference>
<dbReference type="PANTHER" id="PTHR24340">
    <property type="entry name" value="HOMEOBOX PROTEIN NKX"/>
    <property type="match status" value="1"/>
</dbReference>
<organism evidence="13 14">
    <name type="scientific">Gadus morhua</name>
    <name type="common">Atlantic cod</name>
    <dbReference type="NCBI Taxonomy" id="8049"/>
    <lineage>
        <taxon>Eukaryota</taxon>
        <taxon>Metazoa</taxon>
        <taxon>Chordata</taxon>
        <taxon>Craniata</taxon>
        <taxon>Vertebrata</taxon>
        <taxon>Euteleostomi</taxon>
        <taxon>Actinopterygii</taxon>
        <taxon>Neopterygii</taxon>
        <taxon>Teleostei</taxon>
        <taxon>Neoteleostei</taxon>
        <taxon>Acanthomorphata</taxon>
        <taxon>Zeiogadaria</taxon>
        <taxon>Gadariae</taxon>
        <taxon>Gadiformes</taxon>
        <taxon>Gadoidei</taxon>
        <taxon>Gadidae</taxon>
        <taxon>Gadus</taxon>
    </lineage>
</organism>
<dbReference type="GO" id="GO:0030154">
    <property type="term" value="P:cell differentiation"/>
    <property type="evidence" value="ECO:0007669"/>
    <property type="project" value="TreeGrafter"/>
</dbReference>
<dbReference type="Ensembl" id="ENSGMOT00000062985.1">
    <property type="protein sequence ID" value="ENSGMOP00000063770.1"/>
    <property type="gene ID" value="ENSGMOG00000033242.1"/>
</dbReference>
<dbReference type="InterPro" id="IPR017970">
    <property type="entry name" value="Homeobox_CS"/>
</dbReference>